<evidence type="ECO:0000259" key="3">
    <source>
        <dbReference type="Pfam" id="PF02709"/>
    </source>
</evidence>
<dbReference type="Pfam" id="PF02709">
    <property type="entry name" value="Glyco_transf_7C"/>
    <property type="match status" value="1"/>
</dbReference>
<dbReference type="InterPro" id="IPR027791">
    <property type="entry name" value="Galactosyl_T_C"/>
</dbReference>
<gene>
    <name evidence="4" type="ORF">VQ7734_04430</name>
</gene>
<evidence type="ECO:0000313" key="5">
    <source>
        <dbReference type="Proteomes" id="UP000184600"/>
    </source>
</evidence>
<accession>A0A1M7Z126</accession>
<dbReference type="InterPro" id="IPR029044">
    <property type="entry name" value="Nucleotide-diphossugar_trans"/>
</dbReference>
<evidence type="ECO:0000256" key="1">
    <source>
        <dbReference type="ARBA" id="ARBA00022679"/>
    </source>
</evidence>
<dbReference type="RefSeq" id="WP_073586101.1">
    <property type="nucleotide sequence ID" value="NZ_FRFG01000073.1"/>
</dbReference>
<dbReference type="InterPro" id="IPR050834">
    <property type="entry name" value="Glycosyltransf_2"/>
</dbReference>
<reference evidence="5" key="1">
    <citation type="submission" date="2016-12" db="EMBL/GenBank/DDBJ databases">
        <authorList>
            <person name="Rodrigo-Torres L."/>
            <person name="Arahal R.D."/>
            <person name="Lucena T."/>
        </authorList>
    </citation>
    <scope>NUCLEOTIDE SEQUENCE [LARGE SCALE GENOMIC DNA]</scope>
</reference>
<keyword evidence="1 4" id="KW-0808">Transferase</keyword>
<dbReference type="Proteomes" id="UP000184600">
    <property type="component" value="Unassembled WGS sequence"/>
</dbReference>
<proteinExistence type="predicted"/>
<dbReference type="AlphaFoldDB" id="A0A1M7Z126"/>
<dbReference type="PANTHER" id="PTHR43685:SF3">
    <property type="entry name" value="SLR2126 PROTEIN"/>
    <property type="match status" value="1"/>
</dbReference>
<dbReference type="SUPFAM" id="SSF53448">
    <property type="entry name" value="Nucleotide-diphospho-sugar transferases"/>
    <property type="match status" value="1"/>
</dbReference>
<feature type="domain" description="Galactosyltransferase C-terminal" evidence="3">
    <location>
        <begin position="175"/>
        <end position="229"/>
    </location>
</feature>
<dbReference type="PANTHER" id="PTHR43685">
    <property type="entry name" value="GLYCOSYLTRANSFERASE"/>
    <property type="match status" value="1"/>
</dbReference>
<protein>
    <submittedName>
        <fullName evidence="4">Putative glycosyl transferase</fullName>
    </submittedName>
</protein>
<keyword evidence="5" id="KW-1185">Reference proteome</keyword>
<dbReference type="EMBL" id="FRFG01000073">
    <property type="protein sequence ID" value="SHO58658.1"/>
    <property type="molecule type" value="Genomic_DNA"/>
</dbReference>
<feature type="domain" description="Glycosyltransferase 2-like" evidence="2">
    <location>
        <begin position="5"/>
        <end position="125"/>
    </location>
</feature>
<dbReference type="STRING" id="1117707.VQ7734_04430"/>
<sequence length="273" mass="31250">MYDATVIVAFYNNVDALSCIIRALEKQPDNFEIIIADDGSTQDNVNKVKAIIAASQKAVTHVWQEDKGFRKNRLLNKCIRAAQSPYMIFIDGDCIPQEHFVFDHLSNKEAHTFLNGRRVNIHADIKHDLYQDAHPHRFFATNIIRLFARYLIGYGKHIEKGIRITASWLASYINRRERGLLGCNFSAYKADLISINGFDNRYETPGTGEDTDLEFRLLGAGMKKKNILHQAVVLHIMHPRQKLRPESGLIFAETRKNNQIIAIDGYEQAHLQD</sequence>
<evidence type="ECO:0000313" key="4">
    <source>
        <dbReference type="EMBL" id="SHO58658.1"/>
    </source>
</evidence>
<dbReference type="OrthoDB" id="9801954at2"/>
<organism evidence="4 5">
    <name type="scientific">Vibrio quintilis</name>
    <dbReference type="NCBI Taxonomy" id="1117707"/>
    <lineage>
        <taxon>Bacteria</taxon>
        <taxon>Pseudomonadati</taxon>
        <taxon>Pseudomonadota</taxon>
        <taxon>Gammaproteobacteria</taxon>
        <taxon>Vibrionales</taxon>
        <taxon>Vibrionaceae</taxon>
        <taxon>Vibrio</taxon>
    </lineage>
</organism>
<dbReference type="InterPro" id="IPR001173">
    <property type="entry name" value="Glyco_trans_2-like"/>
</dbReference>
<dbReference type="Pfam" id="PF00535">
    <property type="entry name" value="Glycos_transf_2"/>
    <property type="match status" value="1"/>
</dbReference>
<dbReference type="Gene3D" id="3.90.550.10">
    <property type="entry name" value="Spore Coat Polysaccharide Biosynthesis Protein SpsA, Chain A"/>
    <property type="match status" value="1"/>
</dbReference>
<evidence type="ECO:0000259" key="2">
    <source>
        <dbReference type="Pfam" id="PF00535"/>
    </source>
</evidence>
<name>A0A1M7Z126_9VIBR</name>
<dbReference type="GO" id="GO:0016740">
    <property type="term" value="F:transferase activity"/>
    <property type="evidence" value="ECO:0007669"/>
    <property type="project" value="UniProtKB-KW"/>
</dbReference>